<evidence type="ECO:0000259" key="1">
    <source>
        <dbReference type="Pfam" id="PF02120"/>
    </source>
</evidence>
<name>A0A1I3ZIZ5_9PROT</name>
<dbReference type="InterPro" id="IPR038610">
    <property type="entry name" value="FliK-like_C_sf"/>
</dbReference>
<feature type="domain" description="Flagellar hook-length control protein-like C-terminal" evidence="1">
    <location>
        <begin position="267"/>
        <end position="334"/>
    </location>
</feature>
<organism evidence="2 3">
    <name type="scientific">Nitrosomonas aestuarii</name>
    <dbReference type="NCBI Taxonomy" id="52441"/>
    <lineage>
        <taxon>Bacteria</taxon>
        <taxon>Pseudomonadati</taxon>
        <taxon>Pseudomonadota</taxon>
        <taxon>Betaproteobacteria</taxon>
        <taxon>Nitrosomonadales</taxon>
        <taxon>Nitrosomonadaceae</taxon>
        <taxon>Nitrosomonas</taxon>
    </lineage>
</organism>
<dbReference type="EMBL" id="FOSP01000006">
    <property type="protein sequence ID" value="SFK44012.1"/>
    <property type="molecule type" value="Genomic_DNA"/>
</dbReference>
<dbReference type="Proteomes" id="UP000199533">
    <property type="component" value="Unassembled WGS sequence"/>
</dbReference>
<dbReference type="Pfam" id="PF02120">
    <property type="entry name" value="Flg_hook"/>
    <property type="match status" value="1"/>
</dbReference>
<accession>A0A1I3ZIZ5</accession>
<dbReference type="OrthoDB" id="5296742at2"/>
<sequence length="335" mass="36768">MIPTTIKTDPISSQTQAKSVAAVKPIVPVAPVATGSDSKHASHEFVQGQKYQALVEAQLSNGNFRVLISDKLLQMHLPENIRPGDKLELVLLSNMPKLKFALEHESLGETTKNNTSISATGRFLDVLTQESGKFAASNILTSTHPILTDSPLNSRELSLLLQKAIHQSGLFYESHLAKWLKGKNTVEKLQQEPQGKISTTTSTAASDSMSVIPVNTQSLSLVQQQLLALETGHIAWNGEIWKGQDLQWDIYEDTTKKNFADDNTALRWKTTLTLTLPQLGKIIASITFNSQGTQISIDTADDTTVNLLKTEIIHFRANMQAAGITVQSLDIHHND</sequence>
<keyword evidence="3" id="KW-1185">Reference proteome</keyword>
<evidence type="ECO:0000313" key="2">
    <source>
        <dbReference type="EMBL" id="SFK44012.1"/>
    </source>
</evidence>
<dbReference type="AlphaFoldDB" id="A0A1I3ZIZ5"/>
<proteinExistence type="predicted"/>
<protein>
    <submittedName>
        <fullName evidence="2">Hook-length control protein FliK</fullName>
    </submittedName>
</protein>
<evidence type="ECO:0000313" key="3">
    <source>
        <dbReference type="Proteomes" id="UP000199533"/>
    </source>
</evidence>
<dbReference type="STRING" id="52441.SAMN05216302_1006117"/>
<dbReference type="Gene3D" id="3.30.750.140">
    <property type="match status" value="1"/>
</dbReference>
<dbReference type="InterPro" id="IPR021136">
    <property type="entry name" value="Flagellar_hook_control-like_C"/>
</dbReference>
<reference evidence="3" key="1">
    <citation type="submission" date="2016-10" db="EMBL/GenBank/DDBJ databases">
        <authorList>
            <person name="Varghese N."/>
            <person name="Submissions S."/>
        </authorList>
    </citation>
    <scope>NUCLEOTIDE SEQUENCE [LARGE SCALE GENOMIC DNA]</scope>
    <source>
        <strain evidence="3">Nm69</strain>
    </source>
</reference>
<dbReference type="RefSeq" id="WP_090697977.1">
    <property type="nucleotide sequence ID" value="NZ_FOSP01000006.1"/>
</dbReference>
<gene>
    <name evidence="2" type="ORF">SAMN05216302_1006117</name>
</gene>